<feature type="domain" description="Glycoside hydrolase family 65 N-terminal" evidence="8">
    <location>
        <begin position="17"/>
        <end position="255"/>
    </location>
</feature>
<dbReference type="InterPro" id="IPR005194">
    <property type="entry name" value="Glyco_hydro_65_C"/>
</dbReference>
<accession>A0A1M7CGP5</accession>
<dbReference type="OrthoDB" id="9758855at2"/>
<dbReference type="PANTHER" id="PTHR11051">
    <property type="entry name" value="GLYCOSYL HYDROLASE-RELATED"/>
    <property type="match status" value="1"/>
</dbReference>
<feature type="active site" description="Proton donor" evidence="4">
    <location>
        <position position="496"/>
    </location>
</feature>
<evidence type="ECO:0000259" key="6">
    <source>
        <dbReference type="Pfam" id="PF03632"/>
    </source>
</evidence>
<evidence type="ECO:0000256" key="5">
    <source>
        <dbReference type="PIRSR" id="PIRSR036289-51"/>
    </source>
</evidence>
<dbReference type="Gene3D" id="1.50.10.10">
    <property type="match status" value="1"/>
</dbReference>
<protein>
    <submittedName>
        <fullName evidence="9">Hypothetical glycosyl hydrolase</fullName>
    </submittedName>
</protein>
<dbReference type="PIRSF" id="PIRSF036289">
    <property type="entry name" value="Glycosyl_hydrolase_malt_phosph"/>
    <property type="match status" value="1"/>
</dbReference>
<keyword evidence="3" id="KW-0808">Transferase</keyword>
<feature type="binding site" evidence="5">
    <location>
        <begin position="353"/>
        <end position="354"/>
    </location>
    <ligand>
        <name>substrate</name>
    </ligand>
</feature>
<feature type="domain" description="Glycoside hydrolase family 65 C-terminal" evidence="7">
    <location>
        <begin position="707"/>
        <end position="766"/>
    </location>
</feature>
<dbReference type="InterPro" id="IPR011013">
    <property type="entry name" value="Gal_mutarotase_sf_dom"/>
</dbReference>
<dbReference type="STRING" id="1121322.SAMN02745136_05412"/>
<evidence type="ECO:0000256" key="2">
    <source>
        <dbReference type="ARBA" id="ARBA00022676"/>
    </source>
</evidence>
<name>A0A1M7CGP5_9FIRM</name>
<dbReference type="SUPFAM" id="SSF48208">
    <property type="entry name" value="Six-hairpin glycosidases"/>
    <property type="match status" value="1"/>
</dbReference>
<proteinExistence type="inferred from homology"/>
<dbReference type="AlphaFoldDB" id="A0A1M7CGP5"/>
<organism evidence="9 10">
    <name type="scientific">Anaerocolumna jejuensis DSM 15929</name>
    <dbReference type="NCBI Taxonomy" id="1121322"/>
    <lineage>
        <taxon>Bacteria</taxon>
        <taxon>Bacillati</taxon>
        <taxon>Bacillota</taxon>
        <taxon>Clostridia</taxon>
        <taxon>Lachnospirales</taxon>
        <taxon>Lachnospiraceae</taxon>
        <taxon>Anaerocolumna</taxon>
    </lineage>
</organism>
<dbReference type="InterPro" id="IPR005196">
    <property type="entry name" value="Glyco_hydro_65_N"/>
</dbReference>
<dbReference type="PANTHER" id="PTHR11051:SF8">
    <property type="entry name" value="PROTEIN-GLUCOSYLGALACTOSYLHYDROXYLYSINE GLUCOSIDASE"/>
    <property type="match status" value="1"/>
</dbReference>
<dbReference type="Pfam" id="PF03633">
    <property type="entry name" value="Glyco_hydro_65C"/>
    <property type="match status" value="1"/>
</dbReference>
<dbReference type="InterPro" id="IPR017045">
    <property type="entry name" value="Malt_Pase/Glycosyl_Hdrlase"/>
</dbReference>
<dbReference type="Gene3D" id="2.70.98.40">
    <property type="entry name" value="Glycoside hydrolase, family 65, N-terminal domain"/>
    <property type="match status" value="1"/>
</dbReference>
<keyword evidence="9" id="KW-0378">Hydrolase</keyword>
<keyword evidence="2" id="KW-0328">Glycosyltransferase</keyword>
<evidence type="ECO:0000256" key="1">
    <source>
        <dbReference type="ARBA" id="ARBA00006768"/>
    </source>
</evidence>
<dbReference type="InterPro" id="IPR012341">
    <property type="entry name" value="6hp_glycosidase-like_sf"/>
</dbReference>
<dbReference type="GO" id="GO:0016757">
    <property type="term" value="F:glycosyltransferase activity"/>
    <property type="evidence" value="ECO:0007669"/>
    <property type="project" value="UniProtKB-KW"/>
</dbReference>
<feature type="domain" description="Glycoside hydrolase family 65 central catalytic" evidence="6">
    <location>
        <begin position="318"/>
        <end position="697"/>
    </location>
</feature>
<evidence type="ECO:0000259" key="8">
    <source>
        <dbReference type="Pfam" id="PF03636"/>
    </source>
</evidence>
<dbReference type="InterPro" id="IPR008928">
    <property type="entry name" value="6-hairpin_glycosidase_sf"/>
</dbReference>
<dbReference type="EMBL" id="FRAC01000043">
    <property type="protein sequence ID" value="SHL66438.1"/>
    <property type="molecule type" value="Genomic_DNA"/>
</dbReference>
<dbReference type="InterPro" id="IPR005195">
    <property type="entry name" value="Glyco_hydro_65_M"/>
</dbReference>
<dbReference type="GO" id="GO:0030246">
    <property type="term" value="F:carbohydrate binding"/>
    <property type="evidence" value="ECO:0007669"/>
    <property type="project" value="InterPro"/>
</dbReference>
<evidence type="ECO:0000256" key="3">
    <source>
        <dbReference type="ARBA" id="ARBA00022679"/>
    </source>
</evidence>
<reference evidence="9 10" key="1">
    <citation type="submission" date="2016-11" db="EMBL/GenBank/DDBJ databases">
        <authorList>
            <person name="Jaros S."/>
            <person name="Januszkiewicz K."/>
            <person name="Wedrychowicz H."/>
        </authorList>
    </citation>
    <scope>NUCLEOTIDE SEQUENCE [LARGE SCALE GENOMIC DNA]</scope>
    <source>
        <strain evidence="9 10">DSM 15929</strain>
    </source>
</reference>
<dbReference type="InterPro" id="IPR037018">
    <property type="entry name" value="GH65_N"/>
</dbReference>
<keyword evidence="10" id="KW-1185">Reference proteome</keyword>
<sequence length="776" mass="89673">MESTLNYNKAKDWIIEENEFDHSNLGKCEAIMCLGNGYLGIRSSAEESYTGETRGYYIAGTFNKLDQYEVSELPNIADIINIELELNENSFSLEKGKIKEYSKSLNLKTGELHRHVLWESMQGELFLLDFYRTVSLKDMHLVAQKLVIVPVNCDAKIKITSGINGRMTNSGSQHMTDGEKRFYDRKYMQLVQATSESGIDIIHNTTLSFKLNQKKTELNSNIAIDRRRIFCAYDAVLPKNNSLTIEKISNVYTSRDIQNQGVPLKTIQERSLEALKASAMAGYDQIASVSAKEWEDKVWDTNPIIIDSEDEYEQLAVRFAQYHLTVMTPIHDKRMGIGAKGLSGEGYKGHTFWDTEIFILPYFIFTEPEIAKNLLIYRYLTLEGAHKKANSNNYKGAQFPWESAWLDDGEVTPVWGPVDIVTGLPTKIWSGFIEQHVTADIAYAVWQYYMITDDQEFMDCYGYELIFDTAKFWSSRLEYSQEDKLYHINDVVGPDEYKEHVDDNAFTNYLAYWNIKKAIEYYGQLQEERTRFKDLFTRLDLNNTYTEWIDRIDKVYLPTPGKQDFIIAQDKSYLTLKDIDLTKYKRQKQVGTIFNDYNLEQVNNIQVSKQADVMILFFLMEDLFSHDVKKANWNYYEPRTLHDSSLSLSTHCVLANDMCDYELAYELFKRACSIDLGPNMKSSNEGIHSASMGGIWQSVVYGFGGVRMMNGQLRIEPKLPESWNSLQFSIKWKGQSLQVFVDKRKLLIKNCTATKKVEVYVNNKAYSIDTELKMKL</sequence>
<dbReference type="GO" id="GO:0004553">
    <property type="term" value="F:hydrolase activity, hydrolyzing O-glycosyl compounds"/>
    <property type="evidence" value="ECO:0007669"/>
    <property type="project" value="TreeGrafter"/>
</dbReference>
<dbReference type="Pfam" id="PF03636">
    <property type="entry name" value="Glyco_hydro_65N"/>
    <property type="match status" value="1"/>
</dbReference>
<dbReference type="Pfam" id="PF03632">
    <property type="entry name" value="Glyco_hydro_65m"/>
    <property type="match status" value="1"/>
</dbReference>
<evidence type="ECO:0000256" key="4">
    <source>
        <dbReference type="PIRSR" id="PIRSR036289-50"/>
    </source>
</evidence>
<dbReference type="SUPFAM" id="SSF74650">
    <property type="entry name" value="Galactose mutarotase-like"/>
    <property type="match status" value="1"/>
</dbReference>
<comment type="similarity">
    <text evidence="1">Belongs to the glycosyl hydrolase 65 family.</text>
</comment>
<evidence type="ECO:0000259" key="7">
    <source>
        <dbReference type="Pfam" id="PF03633"/>
    </source>
</evidence>
<feature type="binding site" evidence="5">
    <location>
        <begin position="609"/>
        <end position="610"/>
    </location>
    <ligand>
        <name>substrate</name>
    </ligand>
</feature>
<dbReference type="RefSeq" id="WP_073280310.1">
    <property type="nucleotide sequence ID" value="NZ_FRAC01000043.1"/>
</dbReference>
<evidence type="ECO:0000313" key="9">
    <source>
        <dbReference type="EMBL" id="SHL66438.1"/>
    </source>
</evidence>
<dbReference type="GO" id="GO:0005975">
    <property type="term" value="P:carbohydrate metabolic process"/>
    <property type="evidence" value="ECO:0007669"/>
    <property type="project" value="InterPro"/>
</dbReference>
<dbReference type="Proteomes" id="UP000184386">
    <property type="component" value="Unassembled WGS sequence"/>
</dbReference>
<evidence type="ECO:0000313" key="10">
    <source>
        <dbReference type="Proteomes" id="UP000184386"/>
    </source>
</evidence>
<dbReference type="Gene3D" id="2.60.420.10">
    <property type="entry name" value="Maltose phosphorylase, domain 3"/>
    <property type="match status" value="1"/>
</dbReference>
<gene>
    <name evidence="9" type="ORF">SAMN02745136_05412</name>
</gene>